<evidence type="ECO:0000313" key="3">
    <source>
        <dbReference type="Proteomes" id="UP000007875"/>
    </source>
</evidence>
<dbReference type="HOGENOM" id="CLU_767173_0_0_1"/>
<keyword evidence="3" id="KW-1185">Reference proteome</keyword>
<feature type="compositionally biased region" description="Acidic residues" evidence="1">
    <location>
        <begin position="76"/>
        <end position="123"/>
    </location>
</feature>
<feature type="compositionally biased region" description="Polar residues" evidence="1">
    <location>
        <begin position="1"/>
        <end position="31"/>
    </location>
</feature>
<reference evidence="3" key="1">
    <citation type="submission" date="2003-08" db="EMBL/GenBank/DDBJ databases">
        <authorList>
            <person name="Birren B."/>
            <person name="Nusbaum C."/>
            <person name="Abebe A."/>
            <person name="Abouelleil A."/>
            <person name="Adekoya E."/>
            <person name="Ait-zahra M."/>
            <person name="Allen N."/>
            <person name="Allen T."/>
            <person name="An P."/>
            <person name="Anderson M."/>
            <person name="Anderson S."/>
            <person name="Arachchi H."/>
            <person name="Armbruster J."/>
            <person name="Bachantsang P."/>
            <person name="Baldwin J."/>
            <person name="Barry A."/>
            <person name="Bayul T."/>
            <person name="Blitshsteyn B."/>
            <person name="Bloom T."/>
            <person name="Blye J."/>
            <person name="Boguslavskiy L."/>
            <person name="Borowsky M."/>
            <person name="Boukhgalter B."/>
            <person name="Brunache A."/>
            <person name="Butler J."/>
            <person name="Calixte N."/>
            <person name="Calvo S."/>
            <person name="Camarata J."/>
            <person name="Campo K."/>
            <person name="Chang J."/>
            <person name="Cheshatsang Y."/>
            <person name="Citroen M."/>
            <person name="Collymore A."/>
            <person name="Considine T."/>
            <person name="Cook A."/>
            <person name="Cooke P."/>
            <person name="Corum B."/>
            <person name="Cuomo C."/>
            <person name="David R."/>
            <person name="Dawoe T."/>
            <person name="Degray S."/>
            <person name="Dodge S."/>
            <person name="Dooley K."/>
            <person name="Dorje P."/>
            <person name="Dorjee K."/>
            <person name="Dorris L."/>
            <person name="Duffey N."/>
            <person name="Dupes A."/>
            <person name="Elkins T."/>
            <person name="Engels R."/>
            <person name="Erickson J."/>
            <person name="Farina A."/>
            <person name="Faro S."/>
            <person name="Ferreira P."/>
            <person name="Fischer H."/>
            <person name="Fitzgerald M."/>
            <person name="Foley K."/>
            <person name="Gage D."/>
            <person name="Galagan J."/>
            <person name="Gearin G."/>
            <person name="Gnerre S."/>
            <person name="Gnirke A."/>
            <person name="Goyette A."/>
            <person name="Graham J."/>
            <person name="Grandbois E."/>
            <person name="Gyaltsen K."/>
            <person name="Hafez N."/>
            <person name="Hagopian D."/>
            <person name="Hagos B."/>
            <person name="Hall J."/>
            <person name="Hatcher B."/>
            <person name="Heller A."/>
            <person name="Higgins H."/>
            <person name="Honan T."/>
            <person name="Horn A."/>
            <person name="Houde N."/>
            <person name="Hughes L."/>
            <person name="Hulme W."/>
            <person name="Husby E."/>
            <person name="Iliev I."/>
            <person name="Jaffe D."/>
            <person name="Jones C."/>
            <person name="Kamal M."/>
            <person name="Kamat A."/>
            <person name="Kamvysselis M."/>
            <person name="Karlsson E."/>
            <person name="Kells C."/>
            <person name="Kieu A."/>
            <person name="Kisner P."/>
            <person name="Kodira C."/>
            <person name="Kulbokas E."/>
            <person name="Labutti K."/>
            <person name="Lama D."/>
            <person name="Landers T."/>
            <person name="Leger J."/>
            <person name="Levine S."/>
            <person name="Lewis D."/>
            <person name="Lewis T."/>
            <person name="Lindblad-toh K."/>
            <person name="Liu X."/>
            <person name="Lokyitsang T."/>
            <person name="Lokyitsang Y."/>
            <person name="Lucien O."/>
            <person name="Lui A."/>
            <person name="Ma L.J."/>
            <person name="Mabbitt R."/>
            <person name="Macdonald J."/>
            <person name="Maclean C."/>
            <person name="Major J."/>
            <person name="Manning J."/>
            <person name="Marabella R."/>
            <person name="Maru K."/>
            <person name="Matthews C."/>
            <person name="Mauceli E."/>
            <person name="Mccarthy M."/>
            <person name="Mcdonough S."/>
            <person name="Mcghee T."/>
            <person name="Meldrim J."/>
            <person name="Meneus L."/>
            <person name="Mesirov J."/>
            <person name="Mihalev A."/>
            <person name="Mihova T."/>
            <person name="Mikkelsen T."/>
            <person name="Mlenga V."/>
            <person name="Moru K."/>
            <person name="Mozes J."/>
            <person name="Mulrain L."/>
            <person name="Munson G."/>
            <person name="Naylor J."/>
            <person name="Newes C."/>
            <person name="Nguyen C."/>
            <person name="Nguyen N."/>
            <person name="Nguyen T."/>
            <person name="Nicol R."/>
            <person name="Nielsen C."/>
            <person name="Nizzari M."/>
            <person name="Norbu C."/>
            <person name="Norbu N."/>
            <person name="O'donnell P."/>
            <person name="Okoawo O."/>
            <person name="O'leary S."/>
            <person name="Omotosho B."/>
            <person name="O'neill K."/>
            <person name="Osman S."/>
            <person name="Parker S."/>
            <person name="Perrin D."/>
            <person name="Phunkhang P."/>
            <person name="Piqani B."/>
            <person name="Purcell S."/>
            <person name="Rachupka T."/>
            <person name="Ramasamy U."/>
            <person name="Rameau R."/>
            <person name="Ray V."/>
            <person name="Raymond C."/>
            <person name="Retta R."/>
            <person name="Richardson S."/>
            <person name="Rise C."/>
            <person name="Rodriguez J."/>
            <person name="Rogers J."/>
            <person name="Rogov P."/>
            <person name="Rutman M."/>
            <person name="Schupbach R."/>
            <person name="Seaman C."/>
            <person name="Settipalli S."/>
            <person name="Sharpe T."/>
            <person name="Sheridan J."/>
            <person name="Sherpa N."/>
            <person name="Shi J."/>
            <person name="Smirnov S."/>
            <person name="Smith C."/>
            <person name="Sougnez C."/>
            <person name="Spencer B."/>
            <person name="Stalker J."/>
            <person name="Stange-thomann N."/>
            <person name="Stavropoulos S."/>
            <person name="Stetson K."/>
            <person name="Stone C."/>
            <person name="Stone S."/>
            <person name="Stubbs M."/>
            <person name="Talamas J."/>
            <person name="Tchuinga P."/>
            <person name="Tenzing P."/>
            <person name="Tesfaye S."/>
            <person name="Theodore J."/>
            <person name="Thoulutsang Y."/>
            <person name="Topham K."/>
            <person name="Towey S."/>
            <person name="Tsamla T."/>
            <person name="Tsomo N."/>
            <person name="Vallee D."/>
            <person name="Vassiliev H."/>
            <person name="Venkataraman V."/>
            <person name="Vinson J."/>
            <person name="Vo A."/>
            <person name="Wade C."/>
            <person name="Wang S."/>
            <person name="Wangchuk T."/>
            <person name="Wangdi T."/>
            <person name="Whittaker C."/>
            <person name="Wilkinson J."/>
            <person name="Wu Y."/>
            <person name="Wyman D."/>
            <person name="Yadav S."/>
            <person name="Yang S."/>
            <person name="Yang X."/>
            <person name="Yeager S."/>
            <person name="Yee E."/>
            <person name="Young G."/>
            <person name="Zainoun J."/>
            <person name="Zembeck L."/>
            <person name="Zimmer A."/>
            <person name="Zody M."/>
            <person name="Lander E."/>
        </authorList>
    </citation>
    <scope>NUCLEOTIDE SEQUENCE [LARGE SCALE GENOMIC DNA]</scope>
</reference>
<feature type="region of interest" description="Disordered" evidence="1">
    <location>
        <begin position="1"/>
        <end position="123"/>
    </location>
</feature>
<dbReference type="InParanoid" id="H2YYF1"/>
<evidence type="ECO:0000313" key="2">
    <source>
        <dbReference type="Ensembl" id="ENSCSAVP00000010362.1"/>
    </source>
</evidence>
<dbReference type="AlphaFoldDB" id="H2YYF1"/>
<name>H2YYF1_CIOSA</name>
<feature type="compositionally biased region" description="Polar residues" evidence="1">
    <location>
        <begin position="257"/>
        <end position="297"/>
    </location>
</feature>
<reference evidence="2" key="3">
    <citation type="submission" date="2025-09" db="UniProtKB">
        <authorList>
            <consortium name="Ensembl"/>
        </authorList>
    </citation>
    <scope>IDENTIFICATION</scope>
</reference>
<feature type="compositionally biased region" description="Acidic residues" evidence="1">
    <location>
        <begin position="33"/>
        <end position="48"/>
    </location>
</feature>
<dbReference type="Ensembl" id="ENSCSAVT00000010487.1">
    <property type="protein sequence ID" value="ENSCSAVP00000010362.1"/>
    <property type="gene ID" value="ENSCSAVG00000006100.1"/>
</dbReference>
<evidence type="ECO:0000256" key="1">
    <source>
        <dbReference type="SAM" id="MobiDB-lite"/>
    </source>
</evidence>
<reference evidence="2" key="2">
    <citation type="submission" date="2025-08" db="UniProtKB">
        <authorList>
            <consortium name="Ensembl"/>
        </authorList>
    </citation>
    <scope>IDENTIFICATION</scope>
</reference>
<proteinExistence type="predicted"/>
<protein>
    <submittedName>
        <fullName evidence="2">Uncharacterized protein</fullName>
    </submittedName>
</protein>
<feature type="compositionally biased region" description="Acidic residues" evidence="1">
    <location>
        <begin position="298"/>
        <end position="308"/>
    </location>
</feature>
<feature type="region of interest" description="Disordered" evidence="1">
    <location>
        <begin position="253"/>
        <end position="361"/>
    </location>
</feature>
<dbReference type="STRING" id="51511.ENSCSAVP00000010362"/>
<dbReference type="Proteomes" id="UP000007875">
    <property type="component" value="Unassembled WGS sequence"/>
</dbReference>
<feature type="compositionally biased region" description="Polar residues" evidence="1">
    <location>
        <begin position="52"/>
        <end position="66"/>
    </location>
</feature>
<sequence length="361" mass="38508">MDAEAAQSSVGETRQPDQSQQSDAIENQQGDNLPDENEVEEYEEDEIDTSLLVGSSSQQEVATSSIDPGDSGADGVDQEEMIVISSDEDGADDDNSDQEFEDQADDDVINEEVDVENDEENENDTVSAISISDVSSVAQTNFPSSNLPFLVIQPTESARQRLPSRPGPLTPGIVMPSMTEDGDGIVPCTPTLVTHRHDEGYHAISSPRVPHGAGGQPIRFRFEDISSGNLFENLPGGVGSVDNTLMDLAAAGEDNSRSVPTTPVPQSTVFSQPSMSSVETSDLLPSTSGNAAVSSSIQEEEIDVENDELVPTTATSVERSETREASSIPTNTIRGRRRFRIIGAPRTRGRGANSPSTSNQP</sequence>
<accession>H2YYF1</accession>
<organism evidence="2 3">
    <name type="scientific">Ciona savignyi</name>
    <name type="common">Pacific transparent sea squirt</name>
    <dbReference type="NCBI Taxonomy" id="51511"/>
    <lineage>
        <taxon>Eukaryota</taxon>
        <taxon>Metazoa</taxon>
        <taxon>Chordata</taxon>
        <taxon>Tunicata</taxon>
        <taxon>Ascidiacea</taxon>
        <taxon>Phlebobranchia</taxon>
        <taxon>Cionidae</taxon>
        <taxon>Ciona</taxon>
    </lineage>
</organism>